<comment type="caution">
    <text evidence="3">The sequence shown here is derived from an EMBL/GenBank/DDBJ whole genome shotgun (WGS) entry which is preliminary data.</text>
</comment>
<feature type="domain" description="Methyltransferase" evidence="2">
    <location>
        <begin position="101"/>
        <end position="197"/>
    </location>
</feature>
<gene>
    <name evidence="3" type="ORF">WMW72_09960</name>
</gene>
<organism evidence="3 4">
    <name type="scientific">Paenibacillus filicis</name>
    <dbReference type="NCBI Taxonomy" id="669464"/>
    <lineage>
        <taxon>Bacteria</taxon>
        <taxon>Bacillati</taxon>
        <taxon>Bacillota</taxon>
        <taxon>Bacilli</taxon>
        <taxon>Bacillales</taxon>
        <taxon>Paenibacillaceae</taxon>
        <taxon>Paenibacillus</taxon>
    </lineage>
</organism>
<dbReference type="GO" id="GO:0032259">
    <property type="term" value="P:methylation"/>
    <property type="evidence" value="ECO:0007669"/>
    <property type="project" value="UniProtKB-KW"/>
</dbReference>
<evidence type="ECO:0000259" key="2">
    <source>
        <dbReference type="Pfam" id="PF13649"/>
    </source>
</evidence>
<name>A0ABU9DH75_9BACL</name>
<dbReference type="CDD" id="cd02440">
    <property type="entry name" value="AdoMet_MTases"/>
    <property type="match status" value="1"/>
</dbReference>
<dbReference type="SUPFAM" id="SSF53335">
    <property type="entry name" value="S-adenosyl-L-methionine-dependent methyltransferases"/>
    <property type="match status" value="1"/>
</dbReference>
<accession>A0ABU9DH75</accession>
<dbReference type="Pfam" id="PF13649">
    <property type="entry name" value="Methyltransf_25"/>
    <property type="match status" value="1"/>
</dbReference>
<evidence type="ECO:0000313" key="3">
    <source>
        <dbReference type="EMBL" id="MEK8128226.1"/>
    </source>
</evidence>
<dbReference type="Gene3D" id="3.40.50.150">
    <property type="entry name" value="Vaccinia Virus protein VP39"/>
    <property type="match status" value="1"/>
</dbReference>
<reference evidence="3 4" key="1">
    <citation type="submission" date="2024-04" db="EMBL/GenBank/DDBJ databases">
        <title>draft genome sequnece of Paenibacillus filicis.</title>
        <authorList>
            <person name="Kim D.-U."/>
        </authorList>
    </citation>
    <scope>NUCLEOTIDE SEQUENCE [LARGE SCALE GENOMIC DNA]</scope>
    <source>
        <strain evidence="3 4">KACC14197</strain>
    </source>
</reference>
<feature type="region of interest" description="Disordered" evidence="1">
    <location>
        <begin position="1"/>
        <end position="61"/>
    </location>
</feature>
<evidence type="ECO:0000313" key="4">
    <source>
        <dbReference type="Proteomes" id="UP001469365"/>
    </source>
</evidence>
<dbReference type="RefSeq" id="WP_341415295.1">
    <property type="nucleotide sequence ID" value="NZ_JBBPCC010000005.1"/>
</dbReference>
<keyword evidence="4" id="KW-1185">Reference proteome</keyword>
<proteinExistence type="predicted"/>
<dbReference type="EC" id="2.1.1.-" evidence="3"/>
<protein>
    <submittedName>
        <fullName evidence="3">Class I SAM-dependent methyltransferase</fullName>
        <ecNumber evidence="3">2.1.1.-</ecNumber>
    </submittedName>
</protein>
<evidence type="ECO:0000256" key="1">
    <source>
        <dbReference type="SAM" id="MobiDB-lite"/>
    </source>
</evidence>
<dbReference type="InterPro" id="IPR041698">
    <property type="entry name" value="Methyltransf_25"/>
</dbReference>
<sequence length="286" mass="31877">MDDRNHQIGDKPRKQTEELNVGRNEGRDASRKADRNVDRDSDKGKETGSPSRMSWNGPHADGYEHSISRKIPGYEQLYEQMDRLLAAILEEQGETSPPRLLVVGAGGGQELVTLGTRHPEWRLTGIDPSAPMREMAQRRIAVHGLAGRISLLPGTVDHLPASDPYDAVTCMLVLHFVQGNQEKLALLKSISEKLKPGMPLFLASINGVADSPPFALQMKAWKRHMLDNGIPLEDWERFEASIGVETDPVDSVELEELLLEAGFEQLSRFFGSFLIEGYFALKRVEP</sequence>
<keyword evidence="3" id="KW-0808">Transferase</keyword>
<dbReference type="Proteomes" id="UP001469365">
    <property type="component" value="Unassembled WGS sequence"/>
</dbReference>
<dbReference type="EMBL" id="JBBPCC010000005">
    <property type="protein sequence ID" value="MEK8128226.1"/>
    <property type="molecule type" value="Genomic_DNA"/>
</dbReference>
<keyword evidence="3" id="KW-0489">Methyltransferase</keyword>
<feature type="compositionally biased region" description="Basic and acidic residues" evidence="1">
    <location>
        <begin position="1"/>
        <end position="17"/>
    </location>
</feature>
<dbReference type="GO" id="GO:0008168">
    <property type="term" value="F:methyltransferase activity"/>
    <property type="evidence" value="ECO:0007669"/>
    <property type="project" value="UniProtKB-KW"/>
</dbReference>
<dbReference type="InterPro" id="IPR029063">
    <property type="entry name" value="SAM-dependent_MTases_sf"/>
</dbReference>
<feature type="compositionally biased region" description="Basic and acidic residues" evidence="1">
    <location>
        <begin position="24"/>
        <end position="46"/>
    </location>
</feature>